<reference evidence="2" key="1">
    <citation type="submission" date="2014-09" db="EMBL/GenBank/DDBJ databases">
        <authorList>
            <person name="Mudge J."/>
            <person name="Ramaraj T."/>
            <person name="Lindquist I.E."/>
            <person name="Bharti A.K."/>
            <person name="Sundararajan A."/>
            <person name="Cameron C.T."/>
            <person name="Woodward J.E."/>
            <person name="May G.D."/>
            <person name="Brubaker C."/>
            <person name="Broadhvest J."/>
            <person name="Wilkins T.A."/>
        </authorList>
    </citation>
    <scope>NUCLEOTIDE SEQUENCE</scope>
    <source>
        <strain evidence="2">cv. AKA8401</strain>
    </source>
</reference>
<proteinExistence type="predicted"/>
<name>A0A0B0N4S5_GOSAR</name>
<sequence>MRMIPSLRRLLCTRKVQEGCIFDAQDLAKRCILNQMMLMHAL</sequence>
<dbReference type="AlphaFoldDB" id="A0A0B0N4S5"/>
<organism evidence="1 2">
    <name type="scientific">Gossypium arboreum</name>
    <name type="common">Tree cotton</name>
    <name type="synonym">Gossypium nanking</name>
    <dbReference type="NCBI Taxonomy" id="29729"/>
    <lineage>
        <taxon>Eukaryota</taxon>
        <taxon>Viridiplantae</taxon>
        <taxon>Streptophyta</taxon>
        <taxon>Embryophyta</taxon>
        <taxon>Tracheophyta</taxon>
        <taxon>Spermatophyta</taxon>
        <taxon>Magnoliopsida</taxon>
        <taxon>eudicotyledons</taxon>
        <taxon>Gunneridae</taxon>
        <taxon>Pentapetalae</taxon>
        <taxon>rosids</taxon>
        <taxon>malvids</taxon>
        <taxon>Malvales</taxon>
        <taxon>Malvaceae</taxon>
        <taxon>Malvoideae</taxon>
        <taxon>Gossypium</taxon>
    </lineage>
</organism>
<dbReference type="Proteomes" id="UP000032142">
    <property type="component" value="Unassembled WGS sequence"/>
</dbReference>
<gene>
    <name evidence="1" type="ORF">F383_31894</name>
</gene>
<comment type="caution">
    <text evidence="1">The sequence shown here is derived from an EMBL/GenBank/DDBJ whole genome shotgun (WGS) entry which is preliminary data.</text>
</comment>
<keyword evidence="2" id="KW-1185">Reference proteome</keyword>
<dbReference type="EMBL" id="JRRC01445876">
    <property type="protein sequence ID" value="KHG06191.1"/>
    <property type="molecule type" value="Genomic_DNA"/>
</dbReference>
<protein>
    <submittedName>
        <fullName evidence="1">Uncharacterized protein</fullName>
    </submittedName>
</protein>
<accession>A0A0B0N4S5</accession>
<evidence type="ECO:0000313" key="2">
    <source>
        <dbReference type="Proteomes" id="UP000032142"/>
    </source>
</evidence>
<evidence type="ECO:0000313" key="1">
    <source>
        <dbReference type="EMBL" id="KHG06191.1"/>
    </source>
</evidence>